<accession>A0ABR0UWI7</accession>
<evidence type="ECO:0000313" key="3">
    <source>
        <dbReference type="Proteomes" id="UP001318860"/>
    </source>
</evidence>
<sequence length="317" mass="36632">MVEGGGDGAAFPVVFFDGEREMNIGDVKINPALEYKPFQLMVSRKIGISPNQISIYLVDRKKKPKSPFSEDRRRIPITGKVNFGSLCRQKECCFLVILKRSRKSKNRRDRMINGFGFANFSLENGFPPPPVHLMTENLILLQRNQPTPFYDEITPTELDDLTHRLKRYDLNGRLRSLRGHREKYQMAMAKQYMDSPIFGSDHDLDPNPIVDSFPTNHDSYHVDSTLLVLTENEREKAFCEECWNAEKKGDTTPFHPCVNDRRSYHLASEPVVTCAYFDQMAKNTSRMDTMETQLVELAQNQSTFQATMHKQFEEMTM</sequence>
<dbReference type="Pfam" id="PF23596">
    <property type="entry name" value="DUF7138"/>
    <property type="match status" value="1"/>
</dbReference>
<keyword evidence="3" id="KW-1185">Reference proteome</keyword>
<protein>
    <recommendedName>
        <fullName evidence="1">DUF7138 domain-containing protein</fullName>
    </recommendedName>
</protein>
<evidence type="ECO:0000313" key="2">
    <source>
        <dbReference type="EMBL" id="KAK6126477.1"/>
    </source>
</evidence>
<dbReference type="PANTHER" id="PTHR36351">
    <property type="entry name" value="EMBRYO SAC DEVELOPMENT ARREST 12"/>
    <property type="match status" value="1"/>
</dbReference>
<evidence type="ECO:0000259" key="1">
    <source>
        <dbReference type="Pfam" id="PF23596"/>
    </source>
</evidence>
<name>A0ABR0UWI7_REHGL</name>
<gene>
    <name evidence="2" type="ORF">DH2020_039782</name>
</gene>
<organism evidence="2 3">
    <name type="scientific">Rehmannia glutinosa</name>
    <name type="common">Chinese foxglove</name>
    <dbReference type="NCBI Taxonomy" id="99300"/>
    <lineage>
        <taxon>Eukaryota</taxon>
        <taxon>Viridiplantae</taxon>
        <taxon>Streptophyta</taxon>
        <taxon>Embryophyta</taxon>
        <taxon>Tracheophyta</taxon>
        <taxon>Spermatophyta</taxon>
        <taxon>Magnoliopsida</taxon>
        <taxon>eudicotyledons</taxon>
        <taxon>Gunneridae</taxon>
        <taxon>Pentapetalae</taxon>
        <taxon>asterids</taxon>
        <taxon>lamiids</taxon>
        <taxon>Lamiales</taxon>
        <taxon>Orobanchaceae</taxon>
        <taxon>Rehmannieae</taxon>
        <taxon>Rehmannia</taxon>
    </lineage>
</organism>
<proteinExistence type="predicted"/>
<dbReference type="InterPro" id="IPR055562">
    <property type="entry name" value="DUF7138"/>
</dbReference>
<comment type="caution">
    <text evidence="2">The sequence shown here is derived from an EMBL/GenBank/DDBJ whole genome shotgun (WGS) entry which is preliminary data.</text>
</comment>
<feature type="domain" description="DUF7138" evidence="1">
    <location>
        <begin position="9"/>
        <end position="96"/>
    </location>
</feature>
<dbReference type="PANTHER" id="PTHR36351:SF1">
    <property type="entry name" value="EMBRYO SAC DEVELOPMENT ARREST 12"/>
    <property type="match status" value="1"/>
</dbReference>
<reference evidence="2 3" key="1">
    <citation type="journal article" date="2021" name="Comput. Struct. Biotechnol. J.">
        <title>De novo genome assembly of the potent medicinal plant Rehmannia glutinosa using nanopore technology.</title>
        <authorList>
            <person name="Ma L."/>
            <person name="Dong C."/>
            <person name="Song C."/>
            <person name="Wang X."/>
            <person name="Zheng X."/>
            <person name="Niu Y."/>
            <person name="Chen S."/>
            <person name="Feng W."/>
        </authorList>
    </citation>
    <scope>NUCLEOTIDE SEQUENCE [LARGE SCALE GENOMIC DNA]</scope>
    <source>
        <strain evidence="2">DH-2019</strain>
    </source>
</reference>
<dbReference type="Proteomes" id="UP001318860">
    <property type="component" value="Unassembled WGS sequence"/>
</dbReference>
<dbReference type="EMBL" id="JABTTQ020002044">
    <property type="protein sequence ID" value="KAK6126477.1"/>
    <property type="molecule type" value="Genomic_DNA"/>
</dbReference>